<keyword evidence="2" id="KW-1185">Reference proteome</keyword>
<dbReference type="STRING" id="663331.D4AWP7"/>
<evidence type="ECO:0000313" key="1">
    <source>
        <dbReference type="EMBL" id="EFE32428.1"/>
    </source>
</evidence>
<dbReference type="EMBL" id="ABSU01000015">
    <property type="protein sequence ID" value="EFE32428.1"/>
    <property type="molecule type" value="Genomic_DNA"/>
</dbReference>
<dbReference type="Proteomes" id="UP000008866">
    <property type="component" value="Unassembled WGS sequence"/>
</dbReference>
<evidence type="ECO:0000313" key="2">
    <source>
        <dbReference type="Proteomes" id="UP000008866"/>
    </source>
</evidence>
<protein>
    <recommendedName>
        <fullName evidence="3">Reverse transcriptase Ty1/copia-type domain-containing protein</fullName>
    </recommendedName>
</protein>
<gene>
    <name evidence="1" type="ORF">ARB_00613</name>
</gene>
<proteinExistence type="predicted"/>
<name>D4AWP7_ARTBC</name>
<dbReference type="AlphaFoldDB" id="D4AWP7"/>
<dbReference type="RefSeq" id="XP_003013068.1">
    <property type="nucleotide sequence ID" value="XM_003013022.1"/>
</dbReference>
<reference evidence="2" key="1">
    <citation type="journal article" date="2011" name="Genome Biol.">
        <title>Comparative and functional genomics provide insights into the pathogenicity of dermatophytic fungi.</title>
        <authorList>
            <person name="Burmester A."/>
            <person name="Shelest E."/>
            <person name="Gloeckner G."/>
            <person name="Heddergott C."/>
            <person name="Schindler S."/>
            <person name="Staib P."/>
            <person name="Heidel A."/>
            <person name="Felder M."/>
            <person name="Petzold A."/>
            <person name="Szafranski K."/>
            <person name="Feuermann M."/>
            <person name="Pedruzzi I."/>
            <person name="Priebe S."/>
            <person name="Groth M."/>
            <person name="Winkler R."/>
            <person name="Li W."/>
            <person name="Kniemeyer O."/>
            <person name="Schroeckh V."/>
            <person name="Hertweck C."/>
            <person name="Hube B."/>
            <person name="White T.C."/>
            <person name="Platzer M."/>
            <person name="Guthke R."/>
            <person name="Heitman J."/>
            <person name="Woestemeyer J."/>
            <person name="Zipfel P.F."/>
            <person name="Monod M."/>
            <person name="Brakhage A.A."/>
        </authorList>
    </citation>
    <scope>NUCLEOTIDE SEQUENCE [LARGE SCALE GENOMIC DNA]</scope>
    <source>
        <strain evidence="2">ATCC MYA-4681 / CBS 112371</strain>
    </source>
</reference>
<dbReference type="eggNOG" id="KOG0017">
    <property type="taxonomic scope" value="Eukaryota"/>
</dbReference>
<accession>D4AWP7</accession>
<dbReference type="PANTHER" id="PTHR11439:SF440">
    <property type="entry name" value="INTEGRASE CATALYTIC DOMAIN-CONTAINING PROTEIN"/>
    <property type="match status" value="1"/>
</dbReference>
<dbReference type="GeneID" id="9523148"/>
<dbReference type="HOGENOM" id="CLU_1532148_0_0_1"/>
<organism evidence="1 2">
    <name type="scientific">Arthroderma benhamiae (strain ATCC MYA-4681 / CBS 112371)</name>
    <name type="common">Trichophyton mentagrophytes</name>
    <dbReference type="NCBI Taxonomy" id="663331"/>
    <lineage>
        <taxon>Eukaryota</taxon>
        <taxon>Fungi</taxon>
        <taxon>Dikarya</taxon>
        <taxon>Ascomycota</taxon>
        <taxon>Pezizomycotina</taxon>
        <taxon>Eurotiomycetes</taxon>
        <taxon>Eurotiomycetidae</taxon>
        <taxon>Onygenales</taxon>
        <taxon>Arthrodermataceae</taxon>
        <taxon>Trichophyton</taxon>
    </lineage>
</organism>
<comment type="caution">
    <text evidence="1">The sequence shown here is derived from an EMBL/GenBank/DDBJ whole genome shotgun (WGS) entry which is preliminary data.</text>
</comment>
<evidence type="ECO:0008006" key="3">
    <source>
        <dbReference type="Google" id="ProtNLM"/>
    </source>
</evidence>
<dbReference type="PANTHER" id="PTHR11439">
    <property type="entry name" value="GAG-POL-RELATED RETROTRANSPOSON"/>
    <property type="match status" value="1"/>
</dbReference>
<dbReference type="OMA" id="DGTHTHE"/>
<dbReference type="KEGG" id="abe:ARB_00613"/>
<sequence length="175" mass="19856">MVNPLRSLFDLDTFSMKASYIKKTFEIQGFGAANWFLSIAIERDRNAGKLWLNQRAYIEKIVKRYHLEHGKKASTPLLKDVTLAKNEGQATPGQIHEYQQKVGSVLYAAVTTRPDIAFATSKLAQSLKNPSRLHLEQVDRLICYLRDTKDLSIEYDGTHTHEFSHMTAAEANMIG</sequence>